<feature type="region of interest" description="Disordered" evidence="1">
    <location>
        <begin position="1"/>
        <end position="23"/>
    </location>
</feature>
<dbReference type="EMBL" id="FRFG01000036">
    <property type="protein sequence ID" value="SHO57267.1"/>
    <property type="molecule type" value="Genomic_DNA"/>
</dbReference>
<dbReference type="RefSeq" id="WP_073584024.1">
    <property type="nucleotide sequence ID" value="NZ_AP024897.1"/>
</dbReference>
<dbReference type="Proteomes" id="UP000184600">
    <property type="component" value="Unassembled WGS sequence"/>
</dbReference>
<evidence type="ECO:0000313" key="3">
    <source>
        <dbReference type="Proteomes" id="UP000184600"/>
    </source>
</evidence>
<proteinExistence type="predicted"/>
<accession>A0A1M7YX82</accession>
<gene>
    <name evidence="2" type="ORF">VQ7734_03036</name>
</gene>
<evidence type="ECO:0000313" key="2">
    <source>
        <dbReference type="EMBL" id="SHO57267.1"/>
    </source>
</evidence>
<reference evidence="3" key="1">
    <citation type="submission" date="2016-12" db="EMBL/GenBank/DDBJ databases">
        <authorList>
            <person name="Rodrigo-Torres L."/>
            <person name="Arahal R.D."/>
            <person name="Lucena T."/>
        </authorList>
    </citation>
    <scope>NUCLEOTIDE SEQUENCE [LARGE SCALE GENOMIC DNA]</scope>
</reference>
<dbReference type="OrthoDB" id="5894274at2"/>
<keyword evidence="3" id="KW-1185">Reference proteome</keyword>
<dbReference type="STRING" id="1117707.VQ7734_03036"/>
<organism evidence="2 3">
    <name type="scientific">Vibrio quintilis</name>
    <dbReference type="NCBI Taxonomy" id="1117707"/>
    <lineage>
        <taxon>Bacteria</taxon>
        <taxon>Pseudomonadati</taxon>
        <taxon>Pseudomonadota</taxon>
        <taxon>Gammaproteobacteria</taxon>
        <taxon>Vibrionales</taxon>
        <taxon>Vibrionaceae</taxon>
        <taxon>Vibrio</taxon>
    </lineage>
</organism>
<dbReference type="AlphaFoldDB" id="A0A1M7YX82"/>
<name>A0A1M7YX82_9VIBR</name>
<sequence length="128" mass="14310">MDINRMEQLVGGPLSNYQHPVQPKLAPDISLQKQPETQPAQPEELVQEIEAYPRPDPASPSVQKSTLKMVNSLLKYHNIALEASLTRDGQQVYIALDDVETGHQIKRMTVEEVLLILTRGGRIVDDSV</sequence>
<protein>
    <submittedName>
        <fullName evidence="2">Uncharacterized protein</fullName>
    </submittedName>
</protein>
<evidence type="ECO:0000256" key="1">
    <source>
        <dbReference type="SAM" id="MobiDB-lite"/>
    </source>
</evidence>